<evidence type="ECO:0000259" key="1">
    <source>
        <dbReference type="PROSITE" id="PS50943"/>
    </source>
</evidence>
<comment type="caution">
    <text evidence="2">The sequence shown here is derived from an EMBL/GenBank/DDBJ whole genome shotgun (WGS) entry which is preliminary data.</text>
</comment>
<dbReference type="InterPro" id="IPR001387">
    <property type="entry name" value="Cro/C1-type_HTH"/>
</dbReference>
<dbReference type="PROSITE" id="PS50943">
    <property type="entry name" value="HTH_CROC1"/>
    <property type="match status" value="1"/>
</dbReference>
<protein>
    <submittedName>
        <fullName evidence="2">Helix-turn-helix domain-containing protein</fullName>
    </submittedName>
</protein>
<organism evidence="2 3">
    <name type="scientific">Absicoccus intestinalis</name>
    <dbReference type="NCBI Taxonomy" id="2926319"/>
    <lineage>
        <taxon>Bacteria</taxon>
        <taxon>Bacillati</taxon>
        <taxon>Bacillota</taxon>
        <taxon>Erysipelotrichia</taxon>
        <taxon>Erysipelotrichales</taxon>
        <taxon>Erysipelotrichaceae</taxon>
        <taxon>Absicoccus</taxon>
    </lineage>
</organism>
<dbReference type="CDD" id="cd00093">
    <property type="entry name" value="HTH_XRE"/>
    <property type="match status" value="1"/>
</dbReference>
<sequence length="86" mass="10138">MREKNDIDILKYQGTLLRKYRKEYSNMTMEQAATALGRSKTWLSDIENGTNNIYAQDMIMLLKLYHADINDFSKEMSEYMNNSISK</sequence>
<dbReference type="Proteomes" id="UP001285244">
    <property type="component" value="Unassembled WGS sequence"/>
</dbReference>
<dbReference type="InterPro" id="IPR010982">
    <property type="entry name" value="Lambda_DNA-bd_dom_sf"/>
</dbReference>
<dbReference type="Pfam" id="PF13560">
    <property type="entry name" value="HTH_31"/>
    <property type="match status" value="1"/>
</dbReference>
<dbReference type="SMART" id="SM00530">
    <property type="entry name" value="HTH_XRE"/>
    <property type="match status" value="1"/>
</dbReference>
<gene>
    <name evidence="2" type="ORF">MOZ64_08595</name>
</gene>
<evidence type="ECO:0000313" key="2">
    <source>
        <dbReference type="EMBL" id="MDX8417889.1"/>
    </source>
</evidence>
<name>A0ABU4WMU1_9FIRM</name>
<dbReference type="RefSeq" id="WP_320326158.1">
    <property type="nucleotide sequence ID" value="NZ_JALBUS010000014.1"/>
</dbReference>
<reference evidence="2 3" key="1">
    <citation type="submission" date="2022-03" db="EMBL/GenBank/DDBJ databases">
        <title>Novel taxa within the pig intestine.</title>
        <authorList>
            <person name="Wylensek D."/>
            <person name="Bishof K."/>
            <person name="Afrizal A."/>
            <person name="Clavel T."/>
        </authorList>
    </citation>
    <scope>NUCLEOTIDE SEQUENCE [LARGE SCALE GENOMIC DNA]</scope>
    <source>
        <strain evidence="2 3">Cla-KB-P134</strain>
    </source>
</reference>
<keyword evidence="3" id="KW-1185">Reference proteome</keyword>
<dbReference type="Gene3D" id="1.10.260.40">
    <property type="entry name" value="lambda repressor-like DNA-binding domains"/>
    <property type="match status" value="1"/>
</dbReference>
<proteinExistence type="predicted"/>
<feature type="domain" description="HTH cro/C1-type" evidence="1">
    <location>
        <begin position="17"/>
        <end position="72"/>
    </location>
</feature>
<dbReference type="EMBL" id="JALBUS010000014">
    <property type="protein sequence ID" value="MDX8417889.1"/>
    <property type="molecule type" value="Genomic_DNA"/>
</dbReference>
<accession>A0ABU4WMU1</accession>
<dbReference type="SUPFAM" id="SSF47413">
    <property type="entry name" value="lambda repressor-like DNA-binding domains"/>
    <property type="match status" value="1"/>
</dbReference>
<evidence type="ECO:0000313" key="3">
    <source>
        <dbReference type="Proteomes" id="UP001285244"/>
    </source>
</evidence>